<proteinExistence type="predicted"/>
<dbReference type="Pfam" id="PF04932">
    <property type="entry name" value="Wzy_C"/>
    <property type="match status" value="1"/>
</dbReference>
<feature type="domain" description="O-antigen ligase-related" evidence="6">
    <location>
        <begin position="195"/>
        <end position="343"/>
    </location>
</feature>
<dbReference type="InterPro" id="IPR051533">
    <property type="entry name" value="WaaL-like"/>
</dbReference>
<evidence type="ECO:0000313" key="7">
    <source>
        <dbReference type="EMBL" id="GAA4424916.1"/>
    </source>
</evidence>
<feature type="transmembrane region" description="Helical" evidence="5">
    <location>
        <begin position="327"/>
        <end position="350"/>
    </location>
</feature>
<feature type="transmembrane region" description="Helical" evidence="5">
    <location>
        <begin position="16"/>
        <end position="49"/>
    </location>
</feature>
<keyword evidence="4 5" id="KW-0472">Membrane</keyword>
<feature type="transmembrane region" description="Helical" evidence="5">
    <location>
        <begin position="61"/>
        <end position="81"/>
    </location>
</feature>
<reference evidence="8" key="1">
    <citation type="journal article" date="2019" name="Int. J. Syst. Evol. Microbiol.">
        <title>The Global Catalogue of Microorganisms (GCM) 10K type strain sequencing project: providing services to taxonomists for standard genome sequencing and annotation.</title>
        <authorList>
            <consortium name="The Broad Institute Genomics Platform"/>
            <consortium name="The Broad Institute Genome Sequencing Center for Infectious Disease"/>
            <person name="Wu L."/>
            <person name="Ma J."/>
        </authorList>
    </citation>
    <scope>NUCLEOTIDE SEQUENCE [LARGE SCALE GENOMIC DNA]</scope>
    <source>
        <strain evidence="8">JCM 31890</strain>
    </source>
</reference>
<evidence type="ECO:0000256" key="4">
    <source>
        <dbReference type="ARBA" id="ARBA00023136"/>
    </source>
</evidence>
<sequence>MNLAVPAYPSAVFDRLARWCLVALFFMVPITLAGANIALACTLLFWLLAGRWRERAEAVRNLPVAVPLLGLFGLVVLGCLYSDASNKEMTHHLLKFSKLVWIVMAATLLVRPDTHAQCWRAFTLAALITLGFSYLNIWWNPSWSKTHNQGWGVDHTVFKDYISQGAVMALLMVRGLHQGWLATVPWRRWAWWTIAALAFVCNTQLSMGRTGYLATGVALLVFVLAVVPRRRWLPALAALVVVAGISVATSPQLQQRAVLAVSELNDHKTGTLSSIGQRMYFLTRSVELIAERPVWGWGTGAYHSQYCRVATTAEWCAAGQFHPHNQFLFFGVQYGALGLLLFLAVFVQAARAGRTWPTPSRALLWSYLAILAVGSMTHSSLWLSSESFFYAFALALVVTLKPQRLTTAPV</sequence>
<evidence type="ECO:0000259" key="6">
    <source>
        <dbReference type="Pfam" id="PF04932"/>
    </source>
</evidence>
<dbReference type="PANTHER" id="PTHR37422">
    <property type="entry name" value="TEICHURONIC ACID BIOSYNTHESIS PROTEIN TUAE"/>
    <property type="match status" value="1"/>
</dbReference>
<gene>
    <name evidence="7" type="ORF">GCM10023090_19060</name>
</gene>
<feature type="transmembrane region" description="Helical" evidence="5">
    <location>
        <begin position="211"/>
        <end position="228"/>
    </location>
</feature>
<evidence type="ECO:0000256" key="5">
    <source>
        <dbReference type="SAM" id="Phobius"/>
    </source>
</evidence>
<dbReference type="Proteomes" id="UP001501788">
    <property type="component" value="Unassembled WGS sequence"/>
</dbReference>
<keyword evidence="2 5" id="KW-0812">Transmembrane</keyword>
<feature type="transmembrane region" description="Helical" evidence="5">
    <location>
        <begin position="122"/>
        <end position="141"/>
    </location>
</feature>
<dbReference type="InterPro" id="IPR007016">
    <property type="entry name" value="O-antigen_ligase-rel_domated"/>
</dbReference>
<evidence type="ECO:0000256" key="2">
    <source>
        <dbReference type="ARBA" id="ARBA00022692"/>
    </source>
</evidence>
<dbReference type="EMBL" id="BAABEX010000013">
    <property type="protein sequence ID" value="GAA4424916.1"/>
    <property type="molecule type" value="Genomic_DNA"/>
</dbReference>
<protein>
    <recommendedName>
        <fullName evidence="6">O-antigen ligase-related domain-containing protein</fullName>
    </recommendedName>
</protein>
<accession>A0ABP8L8K3</accession>
<evidence type="ECO:0000256" key="1">
    <source>
        <dbReference type="ARBA" id="ARBA00004141"/>
    </source>
</evidence>
<evidence type="ECO:0000256" key="3">
    <source>
        <dbReference type="ARBA" id="ARBA00022989"/>
    </source>
</evidence>
<evidence type="ECO:0000313" key="8">
    <source>
        <dbReference type="Proteomes" id="UP001501788"/>
    </source>
</evidence>
<feature type="transmembrane region" description="Helical" evidence="5">
    <location>
        <begin position="93"/>
        <end position="110"/>
    </location>
</feature>
<feature type="transmembrane region" description="Helical" evidence="5">
    <location>
        <begin position="235"/>
        <end position="253"/>
    </location>
</feature>
<feature type="transmembrane region" description="Helical" evidence="5">
    <location>
        <begin position="362"/>
        <end position="381"/>
    </location>
</feature>
<comment type="caution">
    <text evidence="7">The sequence shown here is derived from an EMBL/GenBank/DDBJ whole genome shotgun (WGS) entry which is preliminary data.</text>
</comment>
<keyword evidence="8" id="KW-1185">Reference proteome</keyword>
<name>A0ABP8L8K3_9BURK</name>
<dbReference type="PANTHER" id="PTHR37422:SF13">
    <property type="entry name" value="LIPOPOLYSACCHARIDE BIOSYNTHESIS PROTEIN PA4999-RELATED"/>
    <property type="match status" value="1"/>
</dbReference>
<organism evidence="7 8">
    <name type="scientific">Acidovorax lacteus</name>
    <dbReference type="NCBI Taxonomy" id="1924988"/>
    <lineage>
        <taxon>Bacteria</taxon>
        <taxon>Pseudomonadati</taxon>
        <taxon>Pseudomonadota</taxon>
        <taxon>Betaproteobacteria</taxon>
        <taxon>Burkholderiales</taxon>
        <taxon>Comamonadaceae</taxon>
        <taxon>Acidovorax</taxon>
    </lineage>
</organism>
<comment type="subcellular location">
    <subcellularLocation>
        <location evidence="1">Membrane</location>
        <topology evidence="1">Multi-pass membrane protein</topology>
    </subcellularLocation>
</comment>
<keyword evidence="3 5" id="KW-1133">Transmembrane helix</keyword>